<evidence type="ECO:0000313" key="3">
    <source>
        <dbReference type="Proteomes" id="UP000276133"/>
    </source>
</evidence>
<sequence length="106" mass="12610">MRRKTKIELSSFLVKKNCFCSFILSIASFELITCFFLHLVALQFLHHCLALLDCLLLFSGFDNAVNLRDDDRVLTLRFSDIVKCHNFERKKSVMFRFFRNFYVEIT</sequence>
<keyword evidence="3" id="KW-1185">Reference proteome</keyword>
<evidence type="ECO:0000256" key="1">
    <source>
        <dbReference type="SAM" id="Phobius"/>
    </source>
</evidence>
<name>A0A3M7RQ95_BRAPC</name>
<gene>
    <name evidence="2" type="ORF">BpHYR1_025433</name>
</gene>
<dbReference type="Proteomes" id="UP000276133">
    <property type="component" value="Unassembled WGS sequence"/>
</dbReference>
<proteinExistence type="predicted"/>
<comment type="caution">
    <text evidence="2">The sequence shown here is derived from an EMBL/GenBank/DDBJ whole genome shotgun (WGS) entry which is preliminary data.</text>
</comment>
<evidence type="ECO:0000313" key="2">
    <source>
        <dbReference type="EMBL" id="RNA25743.1"/>
    </source>
</evidence>
<keyword evidence="1" id="KW-0472">Membrane</keyword>
<organism evidence="2 3">
    <name type="scientific">Brachionus plicatilis</name>
    <name type="common">Marine rotifer</name>
    <name type="synonym">Brachionus muelleri</name>
    <dbReference type="NCBI Taxonomy" id="10195"/>
    <lineage>
        <taxon>Eukaryota</taxon>
        <taxon>Metazoa</taxon>
        <taxon>Spiralia</taxon>
        <taxon>Gnathifera</taxon>
        <taxon>Rotifera</taxon>
        <taxon>Eurotatoria</taxon>
        <taxon>Monogononta</taxon>
        <taxon>Pseudotrocha</taxon>
        <taxon>Ploima</taxon>
        <taxon>Brachionidae</taxon>
        <taxon>Brachionus</taxon>
    </lineage>
</organism>
<reference evidence="2 3" key="1">
    <citation type="journal article" date="2018" name="Sci. Rep.">
        <title>Genomic signatures of local adaptation to the degree of environmental predictability in rotifers.</title>
        <authorList>
            <person name="Franch-Gras L."/>
            <person name="Hahn C."/>
            <person name="Garcia-Roger E.M."/>
            <person name="Carmona M.J."/>
            <person name="Serra M."/>
            <person name="Gomez A."/>
        </authorList>
    </citation>
    <scope>NUCLEOTIDE SEQUENCE [LARGE SCALE GENOMIC DNA]</scope>
    <source>
        <strain evidence="2">HYR1</strain>
    </source>
</reference>
<keyword evidence="1" id="KW-0812">Transmembrane</keyword>
<accession>A0A3M7RQ95</accession>
<keyword evidence="1" id="KW-1133">Transmembrane helix</keyword>
<dbReference type="EMBL" id="REGN01002866">
    <property type="protein sequence ID" value="RNA25743.1"/>
    <property type="molecule type" value="Genomic_DNA"/>
</dbReference>
<feature type="transmembrane region" description="Helical" evidence="1">
    <location>
        <begin position="21"/>
        <end position="45"/>
    </location>
</feature>
<dbReference type="AlphaFoldDB" id="A0A3M7RQ95"/>
<protein>
    <submittedName>
        <fullName evidence="2">Uncharacterized protein</fullName>
    </submittedName>
</protein>